<name>A0A4P6A1B5_PLAAG</name>
<evidence type="ECO:0000313" key="3">
    <source>
        <dbReference type="Proteomes" id="UP000299794"/>
    </source>
</evidence>
<dbReference type="GO" id="GO:0003677">
    <property type="term" value="F:DNA binding"/>
    <property type="evidence" value="ECO:0007669"/>
    <property type="project" value="InterPro"/>
</dbReference>
<protein>
    <submittedName>
        <fullName evidence="2">Transcriptional regulator/antitoxin, MazE</fullName>
    </submittedName>
</protein>
<gene>
    <name evidence="2" type="ORF">PA905_47650</name>
</gene>
<evidence type="ECO:0000313" key="2">
    <source>
        <dbReference type="EMBL" id="GDZ96275.1"/>
    </source>
</evidence>
<dbReference type="SUPFAM" id="SSF89447">
    <property type="entry name" value="AbrB/MazE/MraZ-like"/>
    <property type="match status" value="1"/>
</dbReference>
<comment type="caution">
    <text evidence="2">The sequence shown here is derived from an EMBL/GenBank/DDBJ whole genome shotgun (WGS) entry which is preliminary data.</text>
</comment>
<reference evidence="3" key="1">
    <citation type="submission" date="2019-02" db="EMBL/GenBank/DDBJ databases">
        <title>Draft genome sequence of Planktothrix agardhii NIES-905.</title>
        <authorList>
            <person name="Yamaguchi H."/>
            <person name="Suzuki S."/>
            <person name="Kawachi M."/>
        </authorList>
    </citation>
    <scope>NUCLEOTIDE SEQUENCE [LARGE SCALE GENOMIC DNA]</scope>
    <source>
        <strain evidence="3">CCAP 1459/11A</strain>
    </source>
</reference>
<proteinExistence type="predicted"/>
<dbReference type="Gene3D" id="2.10.260.10">
    <property type="match status" value="1"/>
</dbReference>
<accession>A0A4P6A1B5</accession>
<dbReference type="EMBL" id="BJCD01000086">
    <property type="protein sequence ID" value="GDZ96275.1"/>
    <property type="molecule type" value="Genomic_DNA"/>
</dbReference>
<feature type="domain" description="SpoVT-AbrB" evidence="1">
    <location>
        <begin position="5"/>
        <end position="35"/>
    </location>
</feature>
<dbReference type="AlphaFoldDB" id="A0A4P6A1B5"/>
<organism evidence="2 3">
    <name type="scientific">Planktothrix agardhii CCAP 1459/11A</name>
    <dbReference type="NCBI Taxonomy" id="282420"/>
    <lineage>
        <taxon>Bacteria</taxon>
        <taxon>Bacillati</taxon>
        <taxon>Cyanobacteriota</taxon>
        <taxon>Cyanophyceae</taxon>
        <taxon>Oscillatoriophycideae</taxon>
        <taxon>Oscillatoriales</taxon>
        <taxon>Microcoleaceae</taxon>
        <taxon>Planktothrix</taxon>
    </lineage>
</organism>
<sequence>MVGTIAKWGNSLAVRIPQHLAKEINLAEGSQVQFVLIDVDTPTPTLR</sequence>
<dbReference type="RefSeq" id="WP_087882177.1">
    <property type="nucleotide sequence ID" value="NZ_BJCD01000086.1"/>
</dbReference>
<dbReference type="InterPro" id="IPR007159">
    <property type="entry name" value="SpoVT-AbrB_dom"/>
</dbReference>
<dbReference type="Pfam" id="PF04014">
    <property type="entry name" value="MazE_antitoxin"/>
    <property type="match status" value="1"/>
</dbReference>
<dbReference type="InterPro" id="IPR037914">
    <property type="entry name" value="SpoVT-AbrB_sf"/>
</dbReference>
<dbReference type="Proteomes" id="UP000299794">
    <property type="component" value="Unassembled WGS sequence"/>
</dbReference>
<evidence type="ECO:0000259" key="1">
    <source>
        <dbReference type="Pfam" id="PF04014"/>
    </source>
</evidence>